<dbReference type="GO" id="GO:0005886">
    <property type="term" value="C:plasma membrane"/>
    <property type="evidence" value="ECO:0007669"/>
    <property type="project" value="TreeGrafter"/>
</dbReference>
<dbReference type="EMBL" id="LR790105">
    <property type="protein sequence ID" value="CAB3265967.1"/>
    <property type="molecule type" value="mRNA"/>
</dbReference>
<comment type="caution">
    <text evidence="1">Lacks conserved residue(s) required for the propagation of feature annotation.</text>
</comment>
<reference evidence="5" key="1">
    <citation type="submission" date="2020-04" db="EMBL/GenBank/DDBJ databases">
        <authorList>
            <person name="Neveu A P."/>
        </authorList>
    </citation>
    <scope>NUCLEOTIDE SEQUENCE</scope>
    <source>
        <tissue evidence="5">Whole embryo</tissue>
    </source>
</reference>
<dbReference type="SUPFAM" id="SSF101912">
    <property type="entry name" value="Sema domain"/>
    <property type="match status" value="1"/>
</dbReference>
<feature type="region of interest" description="Disordered" evidence="2">
    <location>
        <begin position="670"/>
        <end position="856"/>
    </location>
</feature>
<feature type="region of interest" description="Disordered" evidence="2">
    <location>
        <begin position="1054"/>
        <end position="1266"/>
    </location>
</feature>
<dbReference type="InterPro" id="IPR001627">
    <property type="entry name" value="Semap_dom"/>
</dbReference>
<dbReference type="InterPro" id="IPR027231">
    <property type="entry name" value="Semaphorin"/>
</dbReference>
<dbReference type="GO" id="GO:0071526">
    <property type="term" value="P:semaphorin-plexin signaling pathway"/>
    <property type="evidence" value="ECO:0007669"/>
    <property type="project" value="TreeGrafter"/>
</dbReference>
<feature type="compositionally biased region" description="Polar residues" evidence="2">
    <location>
        <begin position="1213"/>
        <end position="1225"/>
    </location>
</feature>
<feature type="compositionally biased region" description="Basic residues" evidence="2">
    <location>
        <begin position="670"/>
        <end position="687"/>
    </location>
</feature>
<keyword evidence="3" id="KW-0812">Transmembrane</keyword>
<dbReference type="GO" id="GO:0030215">
    <property type="term" value="F:semaphorin receptor binding"/>
    <property type="evidence" value="ECO:0007669"/>
    <property type="project" value="InterPro"/>
</dbReference>
<feature type="compositionally biased region" description="Polar residues" evidence="2">
    <location>
        <begin position="1120"/>
        <end position="1133"/>
    </location>
</feature>
<proteinExistence type="evidence at transcript level"/>
<sequence>MERLNGKKYGTIKIILMLFAVAIVRGIIPEDKKPERVYGVNDTQKYAIFVGTKHIGETPELHYVQGMTKVDGDYVIHARDNIFFVDLLMFPPNATGEIPYKQVFRWPSDNVTIELCGKKGKSTEKCHNYVKIFVRPNPKIPHSRKAITCGSNSFYAQCKHLERMDNGTWVASPIKADFDGKLFCPYDPDYSVAYIAADSNVYTGTSTGFSGHDSMIHRAPFAGGNDTNLRTGKSDNMWLNNPRFIRFANQPTKMFTFFTENGIEDQSYQVYSRVSQACKSDQGGVKVLRNHFTTFFKATLNCSIPGHPPFYFNEMSDVTDVVTVSMMDGRSRVRVVFAVMNTPKNSVPASAVCVFVVDDIEDSFSGPFLEKFVDDSRQYWHVQPDYPFPHPASCGSGSRAEASDSRLDFVRKHPLMAKSVNAWDMKRQTVDVGRHNSAPVFTRANAGSFLTTIDVDSFVIDKSKTVIYAGTQEGKLLKIVGDSRSGKFELLEERTVFNEQKCGDTDRSVQKLQVDKDSGKVFVQFKSCIVFAPFCPLTTTCRKTCLDAGDPHCVWRDGQCVSLTTANAGRTPDPVDNPGICIQPVVGQPPGVAPEVPAEETNNTVVKNETLVSKPEPTYVTENNATLVAAGNNWAVPGGIGLAVGFLLAVILFALFLIAFRCKREKSGKYPPKVKKVKKAKEVKKGKLQNGSAKKNQSRDSRRDSNQSRKGRNASSSSNSNNRQIGNRNSVHDESRRKRNLTESSMGNRSEEDAVFATNGEPLLSPESPNGRDGMSKHHLSTTSSNGGKRKMRNSHPSTSSAPEHADDMQLSPSKRSIDDMGLVFTTRGHDGDDLQSSTPTDGDQMLPPNGHQQRVPPVRAMSFQGQKAFNRTYSMDNTRATTMGHNRPNMRSIGRQHSLQQVRTTNQQSVYTHPMVVMSPQGPQPHGVVPTWTQAAPSVPQASGRYDKRMTHSLDRRQLLKGGQNYQLMPTEVFNDEPSMAPQQKNFQPQRKRNVSESAAGSIPTHVQLPQQRGYLAVVDEQEALMGPMNEAPTRPPGPQNNMREKLKLNIPPQISAGGQGPRGEIPMGNNGYSAFSRPPMDLMTPNRLNLRLNIPRSNPGTPQHETPPSFGEPPYSPSYINKGNTTFPSAQKNKRLPTQRSLEGQQRLSGSVGAGTPDGHSPSKSNPTSPIGADDREPVYPNQQERARHISGNSNKQITPSSPVKPHPPTSFGSQPPNNTNGMQRARHASGPESGRLVNNNQRTENVKRPQKAISVPDAPREFS</sequence>
<feature type="transmembrane region" description="Helical" evidence="3">
    <location>
        <begin position="12"/>
        <end position="28"/>
    </location>
</feature>
<dbReference type="PANTHER" id="PTHR11036">
    <property type="entry name" value="SEMAPHORIN"/>
    <property type="match status" value="1"/>
</dbReference>
<dbReference type="GO" id="GO:0045499">
    <property type="term" value="F:chemorepellent activity"/>
    <property type="evidence" value="ECO:0007669"/>
    <property type="project" value="TreeGrafter"/>
</dbReference>
<dbReference type="InterPro" id="IPR015943">
    <property type="entry name" value="WD40/YVTN_repeat-like_dom_sf"/>
</dbReference>
<gene>
    <name evidence="5" type="primary">Sema6b</name>
</gene>
<name>A0A6F9DR90_9ASCI</name>
<dbReference type="Gene3D" id="2.130.10.10">
    <property type="entry name" value="YVTN repeat-like/Quinoprotein amine dehydrogenase"/>
    <property type="match status" value="1"/>
</dbReference>
<feature type="compositionally biased region" description="Polar residues" evidence="2">
    <location>
        <begin position="1140"/>
        <end position="1151"/>
    </location>
</feature>
<keyword evidence="3" id="KW-0472">Membrane</keyword>
<accession>A0A6F9DR90</accession>
<dbReference type="GO" id="GO:0007411">
    <property type="term" value="P:axon guidance"/>
    <property type="evidence" value="ECO:0007669"/>
    <property type="project" value="TreeGrafter"/>
</dbReference>
<feature type="compositionally biased region" description="Basic and acidic residues" evidence="2">
    <location>
        <begin position="697"/>
        <end position="707"/>
    </location>
</feature>
<evidence type="ECO:0000256" key="3">
    <source>
        <dbReference type="SAM" id="Phobius"/>
    </source>
</evidence>
<dbReference type="SMART" id="SM00630">
    <property type="entry name" value="Sema"/>
    <property type="match status" value="1"/>
</dbReference>
<feature type="transmembrane region" description="Helical" evidence="3">
    <location>
        <begin position="634"/>
        <end position="660"/>
    </location>
</feature>
<dbReference type="PANTHER" id="PTHR11036:SF127">
    <property type="entry name" value="SEMAPHORIN-1A"/>
    <property type="match status" value="1"/>
</dbReference>
<dbReference type="GO" id="GO:0030335">
    <property type="term" value="P:positive regulation of cell migration"/>
    <property type="evidence" value="ECO:0007669"/>
    <property type="project" value="TreeGrafter"/>
</dbReference>
<evidence type="ECO:0000313" key="5">
    <source>
        <dbReference type="EMBL" id="CAB3265967.1"/>
    </source>
</evidence>
<feature type="compositionally biased region" description="Polar residues" evidence="2">
    <location>
        <begin position="1097"/>
        <end position="1108"/>
    </location>
</feature>
<keyword evidence="3" id="KW-1133">Transmembrane helix</keyword>
<feature type="domain" description="Sema" evidence="4">
    <location>
        <begin position="32"/>
        <end position="534"/>
    </location>
</feature>
<feature type="compositionally biased region" description="Polar residues" evidence="2">
    <location>
        <begin position="1193"/>
        <end position="1204"/>
    </location>
</feature>
<feature type="compositionally biased region" description="Low complexity" evidence="2">
    <location>
        <begin position="713"/>
        <end position="729"/>
    </location>
</feature>
<evidence type="ECO:0000256" key="1">
    <source>
        <dbReference type="PROSITE-ProRule" id="PRU00352"/>
    </source>
</evidence>
<evidence type="ECO:0000256" key="2">
    <source>
        <dbReference type="SAM" id="MobiDB-lite"/>
    </source>
</evidence>
<dbReference type="PROSITE" id="PS51004">
    <property type="entry name" value="SEMA"/>
    <property type="match status" value="1"/>
</dbReference>
<dbReference type="Pfam" id="PF01403">
    <property type="entry name" value="Sema"/>
    <property type="match status" value="1"/>
</dbReference>
<dbReference type="AlphaFoldDB" id="A0A6F9DR90"/>
<dbReference type="InterPro" id="IPR036352">
    <property type="entry name" value="Semap_dom_sf"/>
</dbReference>
<evidence type="ECO:0000259" key="4">
    <source>
        <dbReference type="PROSITE" id="PS51004"/>
    </source>
</evidence>
<protein>
    <submittedName>
        <fullName evidence="5">Semaphorin-6B-like</fullName>
    </submittedName>
</protein>
<organism evidence="5">
    <name type="scientific">Phallusia mammillata</name>
    <dbReference type="NCBI Taxonomy" id="59560"/>
    <lineage>
        <taxon>Eukaryota</taxon>
        <taxon>Metazoa</taxon>
        <taxon>Chordata</taxon>
        <taxon>Tunicata</taxon>
        <taxon>Ascidiacea</taxon>
        <taxon>Phlebobranchia</taxon>
        <taxon>Ascidiidae</taxon>
        <taxon>Phallusia</taxon>
    </lineage>
</organism>